<comment type="caution">
    <text evidence="7">The sequence shown here is derived from an EMBL/GenBank/DDBJ whole genome shotgun (WGS) entry which is preliminary data.</text>
</comment>
<feature type="transmembrane region" description="Helical" evidence="6">
    <location>
        <begin position="329"/>
        <end position="351"/>
    </location>
</feature>
<feature type="transmembrane region" description="Helical" evidence="6">
    <location>
        <begin position="211"/>
        <end position="230"/>
    </location>
</feature>
<proteinExistence type="predicted"/>
<keyword evidence="8" id="KW-1185">Reference proteome</keyword>
<dbReference type="OrthoDB" id="7933078at2759"/>
<dbReference type="PANTHER" id="PTHR23291">
    <property type="entry name" value="BAX INHIBITOR-RELATED"/>
    <property type="match status" value="1"/>
</dbReference>
<feature type="region of interest" description="Disordered" evidence="5">
    <location>
        <begin position="1"/>
        <end position="27"/>
    </location>
</feature>
<evidence type="ECO:0000313" key="7">
    <source>
        <dbReference type="EMBL" id="PFH34581.1"/>
    </source>
</evidence>
<dbReference type="AlphaFoldDB" id="A0A2A9ME84"/>
<keyword evidence="2 6" id="KW-0812">Transmembrane</keyword>
<evidence type="ECO:0000256" key="6">
    <source>
        <dbReference type="SAM" id="Phobius"/>
    </source>
</evidence>
<feature type="transmembrane region" description="Helical" evidence="6">
    <location>
        <begin position="268"/>
        <end position="286"/>
    </location>
</feature>
<evidence type="ECO:0000256" key="1">
    <source>
        <dbReference type="ARBA" id="ARBA00004141"/>
    </source>
</evidence>
<evidence type="ECO:0000256" key="4">
    <source>
        <dbReference type="ARBA" id="ARBA00023136"/>
    </source>
</evidence>
<evidence type="ECO:0000256" key="2">
    <source>
        <dbReference type="ARBA" id="ARBA00022692"/>
    </source>
</evidence>
<dbReference type="EMBL" id="NWUJ01000006">
    <property type="protein sequence ID" value="PFH34581.1"/>
    <property type="molecule type" value="Genomic_DNA"/>
</dbReference>
<dbReference type="GO" id="GO:0016020">
    <property type="term" value="C:membrane"/>
    <property type="evidence" value="ECO:0007669"/>
    <property type="project" value="UniProtKB-SubCell"/>
</dbReference>
<dbReference type="CDD" id="cd10428">
    <property type="entry name" value="LFG_like"/>
    <property type="match status" value="1"/>
</dbReference>
<evidence type="ECO:0000256" key="3">
    <source>
        <dbReference type="ARBA" id="ARBA00022989"/>
    </source>
</evidence>
<keyword evidence="7" id="KW-0675">Receptor</keyword>
<reference evidence="7 8" key="1">
    <citation type="submission" date="2017-09" db="EMBL/GenBank/DDBJ databases">
        <title>Genome sequencing of Besnoitia besnoiti strain Bb-Ger1.</title>
        <authorList>
            <person name="Schares G."/>
            <person name="Venepally P."/>
            <person name="Lorenzi H.A."/>
        </authorList>
    </citation>
    <scope>NUCLEOTIDE SEQUENCE [LARGE SCALE GENOMIC DNA]</scope>
    <source>
        <strain evidence="7 8">Bb-Ger1</strain>
    </source>
</reference>
<protein>
    <submittedName>
        <fullName evidence="7">N-methyl-D-aspartate receptor-associated protein</fullName>
    </submittedName>
</protein>
<sequence length="354" mass="38389">MATKEEQPNPPPAVQGHPAYPPAYGQPVYYQQPPAGYPVGGYASPPPGQYGYPQSQAYGYYGQPAVNSPASAPYGGVEAGGYPAPPPAAYAYQQQEAPMTYGKTSSIQSTAPPGARPGAVDLETASQVSDLITPDVDRSIRHAFVRKVYVILSVQVLFTFGLATAFSLVTPMRTWLQANAWLPLALTLIGFVLMIVVTCFPEMGRRVPQNFILLSLITGCFSMLIAFGGAATESDAFFLAVGITFVVVVALTLFACQTKIDFTGCGPYIMVAVICLMMFGIFSIFWHSRVMNLVYSSLAALLFSFLLVYDTQQVVGGKHRKFQYSIDDYIFAALTLYMDIITLFMNILSLVSNS</sequence>
<feature type="transmembrane region" description="Helical" evidence="6">
    <location>
        <begin position="292"/>
        <end position="309"/>
    </location>
</feature>
<name>A0A2A9ME84_BESBE</name>
<keyword evidence="4 6" id="KW-0472">Membrane</keyword>
<dbReference type="VEuPathDB" id="ToxoDB:BESB_066140"/>
<accession>A0A2A9ME84</accession>
<feature type="transmembrane region" description="Helical" evidence="6">
    <location>
        <begin position="148"/>
        <end position="168"/>
    </location>
</feature>
<dbReference type="KEGG" id="bbes:BESB_066140"/>
<keyword evidence="3 6" id="KW-1133">Transmembrane helix</keyword>
<dbReference type="GeneID" id="40311540"/>
<feature type="transmembrane region" description="Helical" evidence="6">
    <location>
        <begin position="236"/>
        <end position="256"/>
    </location>
</feature>
<feature type="transmembrane region" description="Helical" evidence="6">
    <location>
        <begin position="180"/>
        <end position="199"/>
    </location>
</feature>
<evidence type="ECO:0000256" key="5">
    <source>
        <dbReference type="SAM" id="MobiDB-lite"/>
    </source>
</evidence>
<gene>
    <name evidence="7" type="ORF">BESB_066140</name>
</gene>
<dbReference type="Proteomes" id="UP000224006">
    <property type="component" value="Chromosome VI"/>
</dbReference>
<dbReference type="PANTHER" id="PTHR23291:SF47">
    <property type="entry name" value="TRANSMEMBRANE BAX INHIBITOR MOTIF CONTAINING 7"/>
    <property type="match status" value="1"/>
</dbReference>
<dbReference type="Pfam" id="PF01027">
    <property type="entry name" value="Bax1-I"/>
    <property type="match status" value="1"/>
</dbReference>
<evidence type="ECO:0000313" key="8">
    <source>
        <dbReference type="Proteomes" id="UP000224006"/>
    </source>
</evidence>
<dbReference type="InterPro" id="IPR006214">
    <property type="entry name" value="Bax_inhibitor_1-related"/>
</dbReference>
<organism evidence="7 8">
    <name type="scientific">Besnoitia besnoiti</name>
    <name type="common">Apicomplexan protozoan</name>
    <dbReference type="NCBI Taxonomy" id="94643"/>
    <lineage>
        <taxon>Eukaryota</taxon>
        <taxon>Sar</taxon>
        <taxon>Alveolata</taxon>
        <taxon>Apicomplexa</taxon>
        <taxon>Conoidasida</taxon>
        <taxon>Coccidia</taxon>
        <taxon>Eucoccidiorida</taxon>
        <taxon>Eimeriorina</taxon>
        <taxon>Sarcocystidae</taxon>
        <taxon>Besnoitia</taxon>
    </lineage>
</organism>
<comment type="subcellular location">
    <subcellularLocation>
        <location evidence="1">Membrane</location>
        <topology evidence="1">Multi-pass membrane protein</topology>
    </subcellularLocation>
</comment>
<dbReference type="RefSeq" id="XP_029218590.1">
    <property type="nucleotide sequence ID" value="XM_029365007.1"/>
</dbReference>